<proteinExistence type="predicted"/>
<sequence>MEFMLQEVAGELVVNNELPSNLKWPLKVSSLVLNYDARSRNNDFSQIKAEEIRIFGFQAEELIIAEPSVLEWYCGSIKTITGITGTRLKRVVLGNDARNRIKFNNVTRLDSLVFNQRLYPTFPSLTHVNNASARHLMEDLTLDIQSVGKLDITTGDYSGGRSILLNNLETADEVTIASHKVKLFSAPKLMYGRLEIKHATELNLNENLRWNGTSFITSDDFCEKYFKAFKDHGLAFKTNNRCEVDCKQPYTPMNLTSYASCKEFKTIQINQKSVEYIPLHQATTITGDLIITDYNGTFSAPKLTVITGNVILTNSLNFSFSAPNLKKIQGSVTIQGSGSFSIPTLEKIKGDITIKNLSSFSALNLDEIKGSVTILDSIFLPAPKLKKIQGSITIQDISSFSAPSIKKFQGSIILQNSSSFSAPSLKNMQGDLTILDSSSFHTPKLKKIQGSIIIYNSTISASSLEEVRGSISIKNSNNFSFAKLKKIKGDLNITNSNTSSRQALYHLKRVRSIELCQQTNNIEFKSLKASNKLRIYNSSLISITGIDVTRLSDLTIEGCPRLNYMPLLDLKVVTNVYISSEGLEDISHIFLASFNVTNQIIITKFQYDQMHLYLLDAGQLTLKDNPNLEVLHLKAEHLNSPLEFVNNPNLSVVKFKNMKINYKLKLDKFKGNIQSLTLLIFSKCCSNRKQASTSRKH</sequence>
<comment type="caution">
    <text evidence="1">The sequence shown here is derived from an EMBL/GenBank/DDBJ whole genome shotgun (WGS) entry which is preliminary data.</text>
</comment>
<organism evidence="1 2">
    <name type="scientific">Entomophthora muscae</name>
    <dbReference type="NCBI Taxonomy" id="34485"/>
    <lineage>
        <taxon>Eukaryota</taxon>
        <taxon>Fungi</taxon>
        <taxon>Fungi incertae sedis</taxon>
        <taxon>Zoopagomycota</taxon>
        <taxon>Entomophthoromycotina</taxon>
        <taxon>Entomophthoromycetes</taxon>
        <taxon>Entomophthorales</taxon>
        <taxon>Entomophthoraceae</taxon>
        <taxon>Entomophthora</taxon>
    </lineage>
</organism>
<evidence type="ECO:0000313" key="2">
    <source>
        <dbReference type="Proteomes" id="UP001165960"/>
    </source>
</evidence>
<evidence type="ECO:0000313" key="1">
    <source>
        <dbReference type="EMBL" id="KAJ9048349.1"/>
    </source>
</evidence>
<keyword evidence="2" id="KW-1185">Reference proteome</keyword>
<gene>
    <name evidence="1" type="ORF">DSO57_1035878</name>
</gene>
<reference evidence="1" key="1">
    <citation type="submission" date="2022-04" db="EMBL/GenBank/DDBJ databases">
        <title>Genome of the entomopathogenic fungus Entomophthora muscae.</title>
        <authorList>
            <person name="Elya C."/>
            <person name="Lovett B.R."/>
            <person name="Lee E."/>
            <person name="Macias A.M."/>
            <person name="Hajek A.E."/>
            <person name="De Bivort B.L."/>
            <person name="Kasson M.T."/>
            <person name="De Fine Licht H.H."/>
            <person name="Stajich J.E."/>
        </authorList>
    </citation>
    <scope>NUCLEOTIDE SEQUENCE</scope>
    <source>
        <strain evidence="1">Berkeley</strain>
    </source>
</reference>
<accession>A0ACC2RE76</accession>
<protein>
    <submittedName>
        <fullName evidence="1">Uncharacterized protein</fullName>
    </submittedName>
</protein>
<name>A0ACC2RE76_9FUNG</name>
<dbReference type="EMBL" id="QTSX02007428">
    <property type="protein sequence ID" value="KAJ9048349.1"/>
    <property type="molecule type" value="Genomic_DNA"/>
</dbReference>
<dbReference type="Proteomes" id="UP001165960">
    <property type="component" value="Unassembled WGS sequence"/>
</dbReference>